<evidence type="ECO:0000313" key="2">
    <source>
        <dbReference type="Proteomes" id="UP000654075"/>
    </source>
</evidence>
<dbReference type="EMBL" id="CAJNNV010029395">
    <property type="protein sequence ID" value="CAE8628429.1"/>
    <property type="molecule type" value="Genomic_DNA"/>
</dbReference>
<sequence>MGQCAAGLICGGGGKLSNSSEAQSARLPTSLLLQRELAQALEAFRLSGNAALGQSAARSKGTEAWGHAFSIAKAVLTGVQTHLPGVLESVKFREGADCAKQCESLPSGALVVLQTVIYVCVVV</sequence>
<comment type="caution">
    <text evidence="1">The sequence shown here is derived from an EMBL/GenBank/DDBJ whole genome shotgun (WGS) entry which is preliminary data.</text>
</comment>
<dbReference type="AlphaFoldDB" id="A0A813GP08"/>
<keyword evidence="2" id="KW-1185">Reference proteome</keyword>
<organism evidence="1 2">
    <name type="scientific">Polarella glacialis</name>
    <name type="common">Dinoflagellate</name>
    <dbReference type="NCBI Taxonomy" id="89957"/>
    <lineage>
        <taxon>Eukaryota</taxon>
        <taxon>Sar</taxon>
        <taxon>Alveolata</taxon>
        <taxon>Dinophyceae</taxon>
        <taxon>Suessiales</taxon>
        <taxon>Suessiaceae</taxon>
        <taxon>Polarella</taxon>
    </lineage>
</organism>
<gene>
    <name evidence="1" type="ORF">PGLA1383_LOCUS45071</name>
</gene>
<dbReference type="Proteomes" id="UP000654075">
    <property type="component" value="Unassembled WGS sequence"/>
</dbReference>
<reference evidence="1" key="1">
    <citation type="submission" date="2021-02" db="EMBL/GenBank/DDBJ databases">
        <authorList>
            <person name="Dougan E. K."/>
            <person name="Rhodes N."/>
            <person name="Thang M."/>
            <person name="Chan C."/>
        </authorList>
    </citation>
    <scope>NUCLEOTIDE SEQUENCE</scope>
</reference>
<name>A0A813GP08_POLGL</name>
<accession>A0A813GP08</accession>
<proteinExistence type="predicted"/>
<protein>
    <submittedName>
        <fullName evidence="1">Uncharacterized protein</fullName>
    </submittedName>
</protein>
<evidence type="ECO:0000313" key="1">
    <source>
        <dbReference type="EMBL" id="CAE8628429.1"/>
    </source>
</evidence>